<dbReference type="PROSITE" id="PS50056">
    <property type="entry name" value="TYR_PHOSPHATASE_2"/>
    <property type="match status" value="1"/>
</dbReference>
<keyword evidence="4" id="KW-1185">Reference proteome</keyword>
<comment type="similarity">
    <text evidence="1">Belongs to the protein-tyrosine phosphatase family.</text>
</comment>
<dbReference type="PANTHER" id="PTHR31126:SF72">
    <property type="entry name" value="DUAL SPECIFICITY PROTEIN PHOSPHATASE TPBA"/>
    <property type="match status" value="1"/>
</dbReference>
<dbReference type="InterPro" id="IPR004861">
    <property type="entry name" value="Siw14-like"/>
</dbReference>
<proteinExistence type="inferred from homology"/>
<protein>
    <submittedName>
        <fullName evidence="3">Protein tyrosine phosphatase</fullName>
    </submittedName>
</protein>
<dbReference type="InterPro" id="IPR000387">
    <property type="entry name" value="Tyr_Pase_dom"/>
</dbReference>
<evidence type="ECO:0000313" key="3">
    <source>
        <dbReference type="EMBL" id="MRX64504.1"/>
    </source>
</evidence>
<accession>A0A6I2MQI3</accession>
<name>A0A6I2MQI3_9FLAO</name>
<dbReference type="EMBL" id="WKJH01000006">
    <property type="protein sequence ID" value="MRX64504.1"/>
    <property type="molecule type" value="Genomic_DNA"/>
</dbReference>
<dbReference type="PANTHER" id="PTHR31126">
    <property type="entry name" value="TYROSINE-PROTEIN PHOSPHATASE"/>
    <property type="match status" value="1"/>
</dbReference>
<dbReference type="Proteomes" id="UP000443153">
    <property type="component" value="Unassembled WGS sequence"/>
</dbReference>
<dbReference type="OrthoDB" id="9814896at2"/>
<dbReference type="GO" id="GO:0016791">
    <property type="term" value="F:phosphatase activity"/>
    <property type="evidence" value="ECO:0007669"/>
    <property type="project" value="TreeGrafter"/>
</dbReference>
<dbReference type="Pfam" id="PF03162">
    <property type="entry name" value="Y_phosphatase2"/>
    <property type="match status" value="1"/>
</dbReference>
<comment type="caution">
    <text evidence="3">The sequence shown here is derived from an EMBL/GenBank/DDBJ whole genome shotgun (WGS) entry which is preliminary data.</text>
</comment>
<dbReference type="SUPFAM" id="SSF52799">
    <property type="entry name" value="(Phosphotyrosine protein) phosphatases II"/>
    <property type="match status" value="1"/>
</dbReference>
<dbReference type="InterPro" id="IPR016130">
    <property type="entry name" value="Tyr_Pase_AS"/>
</dbReference>
<evidence type="ECO:0000259" key="2">
    <source>
        <dbReference type="PROSITE" id="PS50056"/>
    </source>
</evidence>
<organism evidence="3 4">
    <name type="scientific">Maribacter luteus</name>
    <dbReference type="NCBI Taxonomy" id="2594478"/>
    <lineage>
        <taxon>Bacteria</taxon>
        <taxon>Pseudomonadati</taxon>
        <taxon>Bacteroidota</taxon>
        <taxon>Flavobacteriia</taxon>
        <taxon>Flavobacteriales</taxon>
        <taxon>Flavobacteriaceae</taxon>
        <taxon>Maribacter</taxon>
    </lineage>
</organism>
<evidence type="ECO:0000256" key="1">
    <source>
        <dbReference type="ARBA" id="ARBA00009580"/>
    </source>
</evidence>
<feature type="domain" description="Tyrosine specific protein phosphatases" evidence="2">
    <location>
        <begin position="127"/>
        <end position="178"/>
    </location>
</feature>
<dbReference type="Gene3D" id="3.90.190.10">
    <property type="entry name" value="Protein tyrosine phosphatase superfamily"/>
    <property type="match status" value="1"/>
</dbReference>
<evidence type="ECO:0000313" key="4">
    <source>
        <dbReference type="Proteomes" id="UP000443153"/>
    </source>
</evidence>
<reference evidence="3 4" key="1">
    <citation type="submission" date="2019-11" db="EMBL/GenBank/DDBJ databases">
        <title>Maribacter lutea sp. nov., a marine bacterium isolated from intertidal sand.</title>
        <authorList>
            <person name="Liu A."/>
        </authorList>
    </citation>
    <scope>NUCLEOTIDE SEQUENCE [LARGE SCALE GENOMIC DNA]</scope>
    <source>
        <strain evidence="3 4">RZ05</strain>
    </source>
</reference>
<sequence>MDEFFHPVVRKLFRANIAGHFMWYGDFKKVVCRRWVVYIFFFIGLALSAQQEKFQKISSGNFENLYRLNDSLYRSEQPSKKGFKDLEALDVKTVINLRRWDKNRRKADGTELQLVNLPLKAGKLTEDQIIMALKAIQVAESPVLIHCWHGSDRTGAVIAAYRIIFEDWTKEKAIEELRYGYFGYHEKMYPNIVTLLQNLNVGHIKEDLGL</sequence>
<gene>
    <name evidence="3" type="ORF">GJ691_10005</name>
</gene>
<dbReference type="PROSITE" id="PS00383">
    <property type="entry name" value="TYR_PHOSPHATASE_1"/>
    <property type="match status" value="1"/>
</dbReference>
<dbReference type="AlphaFoldDB" id="A0A6I2MQI3"/>
<dbReference type="InterPro" id="IPR029021">
    <property type="entry name" value="Prot-tyrosine_phosphatase-like"/>
</dbReference>